<evidence type="ECO:0000256" key="4">
    <source>
        <dbReference type="ARBA" id="ARBA00022741"/>
    </source>
</evidence>
<dbReference type="AlphaFoldDB" id="A0A3L6Q6S3"/>
<organism evidence="9 10">
    <name type="scientific">Panicum miliaceum</name>
    <name type="common">Proso millet</name>
    <name type="synonym">Broomcorn millet</name>
    <dbReference type="NCBI Taxonomy" id="4540"/>
    <lineage>
        <taxon>Eukaryota</taxon>
        <taxon>Viridiplantae</taxon>
        <taxon>Streptophyta</taxon>
        <taxon>Embryophyta</taxon>
        <taxon>Tracheophyta</taxon>
        <taxon>Spermatophyta</taxon>
        <taxon>Magnoliopsida</taxon>
        <taxon>Liliopsida</taxon>
        <taxon>Poales</taxon>
        <taxon>Poaceae</taxon>
        <taxon>PACMAD clade</taxon>
        <taxon>Panicoideae</taxon>
        <taxon>Panicodae</taxon>
        <taxon>Paniceae</taxon>
        <taxon>Panicinae</taxon>
        <taxon>Panicum</taxon>
        <taxon>Panicum sect. Panicum</taxon>
    </lineage>
</organism>
<evidence type="ECO:0000256" key="1">
    <source>
        <dbReference type="ARBA" id="ARBA00008894"/>
    </source>
</evidence>
<dbReference type="SUPFAM" id="SSF52540">
    <property type="entry name" value="P-loop containing nucleoside triphosphate hydrolases"/>
    <property type="match status" value="1"/>
</dbReference>
<sequence length="565" mass="63469">MVPYVKKLIAGMAEEEVKMLLGVAGEITKLEDNTETIKGFLADAERRRITEHSVQRWVNKLKDAMYDATDILDLCQLEADKRRESEGGSMDERAPSCCRSLVFCLRNPVFSHRIGSRIKELKKRLDDIRKGADQFNFNINFGSYPDRRMTSQTEHSSRKAMSEFDESAIVGKNVENDMKLLIQELITDDNNDDNNIKVVSISGMGGIGKTTLAQKIFKERTIQEHFKTKIWLSIGKHFDEAELLRSAIKHAGRDHGEERDISLLVRTLTEALSASNFLVVMDDIWSDEAWSNVLSVPIRNANQNKPGSRVLVTTRLKDLASKMGESFHQHHVSPFDEEDAWSLLKKQLTPNQVVGIEELKNIGMDILKKCNGLPLAIKVIGGLLSMRYPSELEWKAVLESPAWSVGGLPEQLDNRLYLGYEDLSPQLKQCFLYCSLFPKGTTIIQNVITPMWISEGFIQPPGASSSLHDGYGGLEDIAIQYYRELINRNLIEPIAGYSRTGYRCTVHDVVCSFAEHMARDESLVVVDDKQASTTLRGSGSGRMLVRCLSLGQNGLFCEGESHLGH</sequence>
<dbReference type="EMBL" id="PQIB02000014">
    <property type="protein sequence ID" value="RLM70180.1"/>
    <property type="molecule type" value="Genomic_DNA"/>
</dbReference>
<keyword evidence="3" id="KW-0677">Repeat</keyword>
<name>A0A3L6Q6S3_PANMI</name>
<dbReference type="Pfam" id="PF23559">
    <property type="entry name" value="WHD_DRP"/>
    <property type="match status" value="1"/>
</dbReference>
<dbReference type="InterPro" id="IPR036388">
    <property type="entry name" value="WH-like_DNA-bd_sf"/>
</dbReference>
<dbReference type="OrthoDB" id="5279713at2759"/>
<comment type="caution">
    <text evidence="9">The sequence shown here is derived from an EMBL/GenBank/DDBJ whole genome shotgun (WGS) entry which is preliminary data.</text>
</comment>
<dbReference type="InterPro" id="IPR058922">
    <property type="entry name" value="WHD_DRP"/>
</dbReference>
<dbReference type="Gene3D" id="1.10.10.10">
    <property type="entry name" value="Winged helix-like DNA-binding domain superfamily/Winged helix DNA-binding domain"/>
    <property type="match status" value="1"/>
</dbReference>
<dbReference type="Proteomes" id="UP000275267">
    <property type="component" value="Unassembled WGS sequence"/>
</dbReference>
<protein>
    <submittedName>
        <fullName evidence="9">Disease resistance protein RGA3</fullName>
    </submittedName>
</protein>
<dbReference type="Gene3D" id="1.10.8.430">
    <property type="entry name" value="Helical domain of apoptotic protease-activating factors"/>
    <property type="match status" value="1"/>
</dbReference>
<dbReference type="STRING" id="4540.A0A3L6Q6S3"/>
<evidence type="ECO:0000256" key="2">
    <source>
        <dbReference type="ARBA" id="ARBA00022614"/>
    </source>
</evidence>
<dbReference type="InterPro" id="IPR041118">
    <property type="entry name" value="Rx_N"/>
</dbReference>
<dbReference type="Gene3D" id="3.40.50.300">
    <property type="entry name" value="P-loop containing nucleotide triphosphate hydrolases"/>
    <property type="match status" value="1"/>
</dbReference>
<dbReference type="CDD" id="cd14798">
    <property type="entry name" value="RX-CC_like"/>
    <property type="match status" value="1"/>
</dbReference>
<feature type="domain" description="Disease resistance protein winged helix" evidence="8">
    <location>
        <begin position="436"/>
        <end position="513"/>
    </location>
</feature>
<evidence type="ECO:0000256" key="3">
    <source>
        <dbReference type="ARBA" id="ARBA00022737"/>
    </source>
</evidence>
<evidence type="ECO:0000259" key="6">
    <source>
        <dbReference type="Pfam" id="PF00931"/>
    </source>
</evidence>
<keyword evidence="5" id="KW-0611">Plant defense</keyword>
<dbReference type="GO" id="GO:0002758">
    <property type="term" value="P:innate immune response-activating signaling pathway"/>
    <property type="evidence" value="ECO:0007669"/>
    <property type="project" value="UniProtKB-ARBA"/>
</dbReference>
<dbReference type="GO" id="GO:0009626">
    <property type="term" value="P:plant-type hypersensitive response"/>
    <property type="evidence" value="ECO:0007669"/>
    <property type="project" value="UniProtKB-ARBA"/>
</dbReference>
<dbReference type="FunFam" id="1.10.10.10:FF:000322">
    <property type="entry name" value="Probable disease resistance protein At1g63360"/>
    <property type="match status" value="1"/>
</dbReference>
<evidence type="ECO:0000256" key="5">
    <source>
        <dbReference type="ARBA" id="ARBA00022821"/>
    </source>
</evidence>
<comment type="similarity">
    <text evidence="1">Belongs to the disease resistance NB-LRR family.</text>
</comment>
<accession>A0A3L6Q6S3</accession>
<dbReference type="InterPro" id="IPR038005">
    <property type="entry name" value="RX-like_CC"/>
</dbReference>
<dbReference type="InterPro" id="IPR042197">
    <property type="entry name" value="Apaf_helical"/>
</dbReference>
<dbReference type="FunFam" id="3.40.50.300:FF:001091">
    <property type="entry name" value="Probable disease resistance protein At1g61300"/>
    <property type="match status" value="1"/>
</dbReference>
<feature type="domain" description="NB-ARC" evidence="6">
    <location>
        <begin position="177"/>
        <end position="352"/>
    </location>
</feature>
<keyword evidence="4" id="KW-0547">Nucleotide-binding</keyword>
<dbReference type="GO" id="GO:0043531">
    <property type="term" value="F:ADP binding"/>
    <property type="evidence" value="ECO:0007669"/>
    <property type="project" value="InterPro"/>
</dbReference>
<dbReference type="InterPro" id="IPR002182">
    <property type="entry name" value="NB-ARC"/>
</dbReference>
<dbReference type="InterPro" id="IPR027417">
    <property type="entry name" value="P-loop_NTPase"/>
</dbReference>
<dbReference type="PANTHER" id="PTHR23155:SF1095">
    <property type="entry name" value="OS05G0250700 PROTEIN"/>
    <property type="match status" value="1"/>
</dbReference>
<dbReference type="PRINTS" id="PR00364">
    <property type="entry name" value="DISEASERSIST"/>
</dbReference>
<evidence type="ECO:0000313" key="10">
    <source>
        <dbReference type="Proteomes" id="UP000275267"/>
    </source>
</evidence>
<dbReference type="GO" id="GO:0042742">
    <property type="term" value="P:defense response to bacterium"/>
    <property type="evidence" value="ECO:0007669"/>
    <property type="project" value="UniProtKB-ARBA"/>
</dbReference>
<keyword evidence="2" id="KW-0433">Leucine-rich repeat</keyword>
<dbReference type="Pfam" id="PF00931">
    <property type="entry name" value="NB-ARC"/>
    <property type="match status" value="1"/>
</dbReference>
<gene>
    <name evidence="9" type="ORF">C2845_PM17G13710</name>
</gene>
<reference evidence="10" key="1">
    <citation type="journal article" date="2019" name="Nat. Commun.">
        <title>The genome of broomcorn millet.</title>
        <authorList>
            <person name="Zou C."/>
            <person name="Miki D."/>
            <person name="Li D."/>
            <person name="Tang Q."/>
            <person name="Xiao L."/>
            <person name="Rajput S."/>
            <person name="Deng P."/>
            <person name="Jia W."/>
            <person name="Huang R."/>
            <person name="Zhang M."/>
            <person name="Sun Y."/>
            <person name="Hu J."/>
            <person name="Fu X."/>
            <person name="Schnable P.S."/>
            <person name="Li F."/>
            <person name="Zhang H."/>
            <person name="Feng B."/>
            <person name="Zhu X."/>
            <person name="Liu R."/>
            <person name="Schnable J.C."/>
            <person name="Zhu J.-K."/>
            <person name="Zhang H."/>
        </authorList>
    </citation>
    <scope>NUCLEOTIDE SEQUENCE [LARGE SCALE GENOMIC DNA]</scope>
</reference>
<evidence type="ECO:0000259" key="8">
    <source>
        <dbReference type="Pfam" id="PF23559"/>
    </source>
</evidence>
<keyword evidence="10" id="KW-1185">Reference proteome</keyword>
<evidence type="ECO:0000313" key="9">
    <source>
        <dbReference type="EMBL" id="RLM70180.1"/>
    </source>
</evidence>
<dbReference type="PANTHER" id="PTHR23155">
    <property type="entry name" value="DISEASE RESISTANCE PROTEIN RP"/>
    <property type="match status" value="1"/>
</dbReference>
<dbReference type="InterPro" id="IPR044974">
    <property type="entry name" value="Disease_R_plants"/>
</dbReference>
<dbReference type="Gene3D" id="1.20.5.4130">
    <property type="match status" value="1"/>
</dbReference>
<evidence type="ECO:0000259" key="7">
    <source>
        <dbReference type="Pfam" id="PF18052"/>
    </source>
</evidence>
<feature type="domain" description="Disease resistance N-terminal" evidence="7">
    <location>
        <begin position="9"/>
        <end position="86"/>
    </location>
</feature>
<proteinExistence type="inferred from homology"/>
<dbReference type="Pfam" id="PF18052">
    <property type="entry name" value="Rx_N"/>
    <property type="match status" value="1"/>
</dbReference>